<protein>
    <submittedName>
        <fullName evidence="2">Uncharacterized protein</fullName>
    </submittedName>
</protein>
<gene>
    <name evidence="2" type="ORF">GMBLW1_26190</name>
</gene>
<reference evidence="2" key="1">
    <citation type="submission" date="2019-04" db="EMBL/GenBank/DDBJ databases">
        <authorList>
            <consortium name="Science for Life Laboratories"/>
        </authorList>
    </citation>
    <scope>NUCLEOTIDE SEQUENCE</scope>
    <source>
        <strain evidence="2">MBLW1</strain>
    </source>
</reference>
<evidence type="ECO:0000313" key="3">
    <source>
        <dbReference type="Proteomes" id="UP000464378"/>
    </source>
</evidence>
<dbReference type="EMBL" id="LR593887">
    <property type="protein sequence ID" value="VTR98116.1"/>
    <property type="molecule type" value="Genomic_DNA"/>
</dbReference>
<feature type="transmembrane region" description="Helical" evidence="1">
    <location>
        <begin position="142"/>
        <end position="166"/>
    </location>
</feature>
<feature type="transmembrane region" description="Helical" evidence="1">
    <location>
        <begin position="29"/>
        <end position="54"/>
    </location>
</feature>
<dbReference type="AlphaFoldDB" id="A0A6C2YJ83"/>
<dbReference type="EMBL" id="LR586016">
    <property type="protein sequence ID" value="VIP01341.1"/>
    <property type="molecule type" value="Genomic_DNA"/>
</dbReference>
<keyword evidence="3" id="KW-1185">Reference proteome</keyword>
<dbReference type="RefSeq" id="WP_162656557.1">
    <property type="nucleotide sequence ID" value="NZ_LR593887.1"/>
</dbReference>
<evidence type="ECO:0000313" key="2">
    <source>
        <dbReference type="EMBL" id="VIP01341.1"/>
    </source>
</evidence>
<organism evidence="2">
    <name type="scientific">Tuwongella immobilis</name>
    <dbReference type="NCBI Taxonomy" id="692036"/>
    <lineage>
        <taxon>Bacteria</taxon>
        <taxon>Pseudomonadati</taxon>
        <taxon>Planctomycetota</taxon>
        <taxon>Planctomycetia</taxon>
        <taxon>Gemmatales</taxon>
        <taxon>Gemmataceae</taxon>
        <taxon>Tuwongella</taxon>
    </lineage>
</organism>
<accession>A0A6C2YJ83</accession>
<keyword evidence="1" id="KW-0812">Transmembrane</keyword>
<keyword evidence="1" id="KW-0472">Membrane</keyword>
<dbReference type="InParanoid" id="A0A6C2YJ83"/>
<keyword evidence="1" id="KW-1133">Transmembrane helix</keyword>
<evidence type="ECO:0000256" key="1">
    <source>
        <dbReference type="SAM" id="Phobius"/>
    </source>
</evidence>
<feature type="transmembrane region" description="Helical" evidence="1">
    <location>
        <begin position="178"/>
        <end position="199"/>
    </location>
</feature>
<feature type="transmembrane region" description="Helical" evidence="1">
    <location>
        <begin position="66"/>
        <end position="85"/>
    </location>
</feature>
<name>A0A6C2YJ83_9BACT</name>
<proteinExistence type="predicted"/>
<sequence length="215" mass="23967">MKIWTAWSLLPIWGGGLLGISLWHPDGPIVPMIGLMAGLVTWLILWNELGCCLFGRTTVAEHSWPMLWELLGLGLATPGVMALFIWNANYLNLPGTITWDQYGDGLAIALPTLMLLAPFRREPVRRKATRVGAWTIYGLKSLVFALQTLLTWVFTVAMIVVVSFIVRIMVHYLRLENYPAAISLGILAICAGVLAYWLISTPHSQRPEQPTRSLT</sequence>
<dbReference type="KEGG" id="tim:GMBLW1_26190"/>
<dbReference type="Proteomes" id="UP000464378">
    <property type="component" value="Chromosome"/>
</dbReference>